<accession>A0A8X6Q1X9</accession>
<keyword evidence="4" id="KW-1185">Reference proteome</keyword>
<proteinExistence type="predicted"/>
<evidence type="ECO:0000313" key="2">
    <source>
        <dbReference type="EMBL" id="GFT27944.1"/>
    </source>
</evidence>
<evidence type="ECO:0000256" key="1">
    <source>
        <dbReference type="SAM" id="Phobius"/>
    </source>
</evidence>
<feature type="transmembrane region" description="Helical" evidence="1">
    <location>
        <begin position="91"/>
        <end position="110"/>
    </location>
</feature>
<dbReference type="EMBL" id="BMAW01027244">
    <property type="protein sequence ID" value="GFU01216.1"/>
    <property type="molecule type" value="Genomic_DNA"/>
</dbReference>
<protein>
    <submittedName>
        <fullName evidence="3">Uncharacterized protein</fullName>
    </submittedName>
</protein>
<reference evidence="3" key="1">
    <citation type="submission" date="2020-08" db="EMBL/GenBank/DDBJ databases">
        <title>Multicomponent nature underlies the extraordinary mechanical properties of spider dragline silk.</title>
        <authorList>
            <person name="Kono N."/>
            <person name="Nakamura H."/>
            <person name="Mori M."/>
            <person name="Yoshida Y."/>
            <person name="Ohtoshi R."/>
            <person name="Malay A.D."/>
            <person name="Moran D.A.P."/>
            <person name="Tomita M."/>
            <person name="Numata K."/>
            <person name="Arakawa K."/>
        </authorList>
    </citation>
    <scope>NUCLEOTIDE SEQUENCE</scope>
</reference>
<keyword evidence="1" id="KW-0812">Transmembrane</keyword>
<organism evidence="3 4">
    <name type="scientific">Nephila pilipes</name>
    <name type="common">Giant wood spider</name>
    <name type="synonym">Nephila maculata</name>
    <dbReference type="NCBI Taxonomy" id="299642"/>
    <lineage>
        <taxon>Eukaryota</taxon>
        <taxon>Metazoa</taxon>
        <taxon>Ecdysozoa</taxon>
        <taxon>Arthropoda</taxon>
        <taxon>Chelicerata</taxon>
        <taxon>Arachnida</taxon>
        <taxon>Araneae</taxon>
        <taxon>Araneomorphae</taxon>
        <taxon>Entelegynae</taxon>
        <taxon>Araneoidea</taxon>
        <taxon>Nephilidae</taxon>
        <taxon>Nephila</taxon>
    </lineage>
</organism>
<sequence>MRYGGVEGRGRRGWISGGRRRRLRRLKSVGGRSQPTVTRRASPQFVSTPHVQDQLCAGLLTPLGTTILEPYLFGQIFRFVSKKYEKSNQKLFALVLISLSAFAVILFSLMF</sequence>
<evidence type="ECO:0000313" key="3">
    <source>
        <dbReference type="EMBL" id="GFU01216.1"/>
    </source>
</evidence>
<dbReference type="Proteomes" id="UP000887013">
    <property type="component" value="Unassembled WGS sequence"/>
</dbReference>
<dbReference type="AlphaFoldDB" id="A0A8X6Q1X9"/>
<keyword evidence="1" id="KW-1133">Transmembrane helix</keyword>
<comment type="caution">
    <text evidence="3">The sequence shown here is derived from an EMBL/GenBank/DDBJ whole genome shotgun (WGS) entry which is preliminary data.</text>
</comment>
<keyword evidence="1" id="KW-0472">Membrane</keyword>
<gene>
    <name evidence="2" type="ORF">NPIL_37971</name>
    <name evidence="3" type="ORF">NPIL_474491</name>
</gene>
<evidence type="ECO:0000313" key="4">
    <source>
        <dbReference type="Proteomes" id="UP000887013"/>
    </source>
</evidence>
<name>A0A8X6Q1X9_NEPPI</name>
<dbReference type="EMBL" id="BMAW01012305">
    <property type="protein sequence ID" value="GFT27944.1"/>
    <property type="molecule type" value="Genomic_DNA"/>
</dbReference>